<dbReference type="Proteomes" id="UP000663829">
    <property type="component" value="Unassembled WGS sequence"/>
</dbReference>
<dbReference type="Gene3D" id="2.40.50.140">
    <property type="entry name" value="Nucleic acid-binding proteins"/>
    <property type="match status" value="1"/>
</dbReference>
<dbReference type="EMBL" id="CAJOBC010002631">
    <property type="protein sequence ID" value="CAF3742958.1"/>
    <property type="molecule type" value="Genomic_DNA"/>
</dbReference>
<feature type="non-terminal residue" evidence="4">
    <location>
        <position position="1"/>
    </location>
</feature>
<dbReference type="Pfam" id="PF02598">
    <property type="entry name" value="Methyltrn_RNA_3"/>
    <property type="match status" value="1"/>
</dbReference>
<dbReference type="PANTHER" id="PTHR12150:SF13">
    <property type="entry name" value="METHYLTRANSFERASE C9ORF114-RELATED"/>
    <property type="match status" value="1"/>
</dbReference>
<dbReference type="InterPro" id="IPR003750">
    <property type="entry name" value="Put_MeTrfase-C9orf114-like"/>
</dbReference>
<dbReference type="InterPro" id="IPR012340">
    <property type="entry name" value="NA-bd_OB-fold"/>
</dbReference>
<feature type="region of interest" description="Disordered" evidence="3">
    <location>
        <begin position="1"/>
        <end position="25"/>
    </location>
</feature>
<dbReference type="Gene3D" id="3.40.1280.10">
    <property type="match status" value="1"/>
</dbReference>
<keyword evidence="6" id="KW-1185">Reference proteome</keyword>
<dbReference type="SUPFAM" id="SSF75217">
    <property type="entry name" value="alpha/beta knot"/>
    <property type="match status" value="1"/>
</dbReference>
<evidence type="ECO:0008006" key="7">
    <source>
        <dbReference type="Google" id="ProtNLM"/>
    </source>
</evidence>
<evidence type="ECO:0000256" key="1">
    <source>
        <dbReference type="ARBA" id="ARBA00009841"/>
    </source>
</evidence>
<dbReference type="SUPFAM" id="SSF50249">
    <property type="entry name" value="Nucleic acid-binding proteins"/>
    <property type="match status" value="1"/>
</dbReference>
<comment type="similarity">
    <text evidence="1">Belongs to the class IV-like SAM-binding methyltransferase superfamily.</text>
</comment>
<name>A0A814EBC5_9BILA</name>
<organism evidence="4 6">
    <name type="scientific">Didymodactylos carnosus</name>
    <dbReference type="NCBI Taxonomy" id="1234261"/>
    <lineage>
        <taxon>Eukaryota</taxon>
        <taxon>Metazoa</taxon>
        <taxon>Spiralia</taxon>
        <taxon>Gnathifera</taxon>
        <taxon>Rotifera</taxon>
        <taxon>Eurotatoria</taxon>
        <taxon>Bdelloidea</taxon>
        <taxon>Philodinida</taxon>
        <taxon>Philodinidae</taxon>
        <taxon>Didymodactylos</taxon>
    </lineage>
</organism>
<proteinExistence type="inferred from homology"/>
<evidence type="ECO:0000313" key="4">
    <source>
        <dbReference type="EMBL" id="CAF0969807.1"/>
    </source>
</evidence>
<reference evidence="4" key="1">
    <citation type="submission" date="2021-02" db="EMBL/GenBank/DDBJ databases">
        <authorList>
            <person name="Nowell W R."/>
        </authorList>
    </citation>
    <scope>NUCLEOTIDE SEQUENCE</scope>
</reference>
<evidence type="ECO:0000313" key="5">
    <source>
        <dbReference type="EMBL" id="CAF3742958.1"/>
    </source>
</evidence>
<comment type="caution">
    <text evidence="4">The sequence shown here is derived from an EMBL/GenBank/DDBJ whole genome shotgun (WGS) entry which is preliminary data.</text>
</comment>
<feature type="coiled-coil region" evidence="2">
    <location>
        <begin position="25"/>
        <end position="52"/>
    </location>
</feature>
<dbReference type="PANTHER" id="PTHR12150">
    <property type="entry name" value="CLASS IV SAM-BINDING METHYLTRANSFERASE-RELATED"/>
    <property type="match status" value="1"/>
</dbReference>
<dbReference type="InterPro" id="IPR029028">
    <property type="entry name" value="Alpha/beta_knot_MTases"/>
</dbReference>
<sequence>MSDRNLNRPELPKPKKPSEWRRYKEQKKEWRNQRLEKKLSKLLENEQSESLDITVTQDKIDIEKIDGRQFTISIALPSSIMRNAQSSELRTYLAGQIGRACCVFNIDEIIIFNDDNEGENETFNMTDQLVRLLEYLECPQYLRKQFFPKQKFLEYAGLLNPLDAPHHLRMNELWYYREGVTLPMPYSDGQGSLVDVGLYETKVQIDKRLQPGVRVTVQRSDIKVNDYLKSKKEQQQQTNGIDLLGNEKNSNRNKKKIFGEVVSPTTPRTHLGLYWGYQVRKVESIRTIFDDCPFHDDDDKQAKYDLVIGTSERGTNIDDVEYFPEFKHALIVFGGLKGIEHAIKYANKNEDETVTINDIQTQFNYYLNTCPDQGSRTIRTEEAILITLSCLRHKMLKANGK</sequence>
<dbReference type="CDD" id="cd18086">
    <property type="entry name" value="HsC9orf114-like"/>
    <property type="match status" value="1"/>
</dbReference>
<keyword evidence="2" id="KW-0175">Coiled coil</keyword>
<gene>
    <name evidence="4" type="ORF">GPM918_LOCUS12173</name>
    <name evidence="5" type="ORF">SRO942_LOCUS12174</name>
</gene>
<evidence type="ECO:0000256" key="2">
    <source>
        <dbReference type="SAM" id="Coils"/>
    </source>
</evidence>
<dbReference type="AlphaFoldDB" id="A0A814EBC5"/>
<dbReference type="Proteomes" id="UP000681722">
    <property type="component" value="Unassembled WGS sequence"/>
</dbReference>
<evidence type="ECO:0000256" key="3">
    <source>
        <dbReference type="SAM" id="MobiDB-lite"/>
    </source>
</evidence>
<accession>A0A814EBC5</accession>
<dbReference type="OrthoDB" id="361029at2759"/>
<dbReference type="EMBL" id="CAJNOQ010002631">
    <property type="protein sequence ID" value="CAF0969807.1"/>
    <property type="molecule type" value="Genomic_DNA"/>
</dbReference>
<protein>
    <recommendedName>
        <fullName evidence="7">RNA methyltransferase</fullName>
    </recommendedName>
</protein>
<dbReference type="InterPro" id="IPR029026">
    <property type="entry name" value="tRNA_m1G_MTases_N"/>
</dbReference>
<evidence type="ECO:0000313" key="6">
    <source>
        <dbReference type="Proteomes" id="UP000663829"/>
    </source>
</evidence>